<evidence type="ECO:0000313" key="2">
    <source>
        <dbReference type="Proteomes" id="UP000255467"/>
    </source>
</evidence>
<dbReference type="EMBL" id="UGRY01000008">
    <property type="protein sequence ID" value="SUD49570.1"/>
    <property type="molecule type" value="Genomic_DNA"/>
</dbReference>
<evidence type="ECO:0000313" key="1">
    <source>
        <dbReference type="EMBL" id="SUD49570.1"/>
    </source>
</evidence>
<proteinExistence type="predicted"/>
<organism evidence="1 2">
    <name type="scientific">Nocardia otitidiscaviarum</name>
    <dbReference type="NCBI Taxonomy" id="1823"/>
    <lineage>
        <taxon>Bacteria</taxon>
        <taxon>Bacillati</taxon>
        <taxon>Actinomycetota</taxon>
        <taxon>Actinomycetes</taxon>
        <taxon>Mycobacteriales</taxon>
        <taxon>Nocardiaceae</taxon>
        <taxon>Nocardia</taxon>
    </lineage>
</organism>
<dbReference type="GO" id="GO:0003677">
    <property type="term" value="F:DNA binding"/>
    <property type="evidence" value="ECO:0007669"/>
    <property type="project" value="InterPro"/>
</dbReference>
<dbReference type="RefSeq" id="WP_039819017.1">
    <property type="nucleotide sequence ID" value="NZ_UGRY01000008.1"/>
</dbReference>
<dbReference type="Gene3D" id="1.10.260.40">
    <property type="entry name" value="lambda repressor-like DNA-binding domains"/>
    <property type="match status" value="1"/>
</dbReference>
<dbReference type="AlphaFoldDB" id="A0A379JMA7"/>
<dbReference type="OrthoDB" id="2679623at2"/>
<dbReference type="InterPro" id="IPR010982">
    <property type="entry name" value="Lambda_DNA-bd_dom_sf"/>
</dbReference>
<dbReference type="Proteomes" id="UP000255467">
    <property type="component" value="Unassembled WGS sequence"/>
</dbReference>
<accession>A0A379JMA7</accession>
<name>A0A379JMA7_9NOCA</name>
<sequence>MTTAALSVAERVNMLFYALHSSTDPEPTADDVAEALRGRGIEVDADYLTGIRTGRIADPPPTVLAGLAEHFRQEPWYLTDDGGSDRVRTLHIQLDTLAALRDAGVGGVRLRGAPTSRDRQALIDSLRDRQRRTS</sequence>
<reference evidence="1 2" key="1">
    <citation type="submission" date="2018-06" db="EMBL/GenBank/DDBJ databases">
        <authorList>
            <consortium name="Pathogen Informatics"/>
            <person name="Doyle S."/>
        </authorList>
    </citation>
    <scope>NUCLEOTIDE SEQUENCE [LARGE SCALE GENOMIC DNA]</scope>
    <source>
        <strain evidence="1 2">NCTC1934</strain>
    </source>
</reference>
<keyword evidence="2" id="KW-1185">Reference proteome</keyword>
<gene>
    <name evidence="1" type="primary">espR_2</name>
    <name evidence="1" type="ORF">NCTC1934_06924</name>
</gene>
<protein>
    <submittedName>
        <fullName evidence="1">ESX-1 secretion-associated regulator EspR</fullName>
    </submittedName>
</protein>